<reference evidence="2 3" key="1">
    <citation type="submission" date="2014-04" db="EMBL/GenBank/DDBJ databases">
        <title>Whole genome of Muricauda olearia.</title>
        <authorList>
            <person name="Zhang X.-H."/>
            <person name="Tang K."/>
        </authorList>
    </citation>
    <scope>NUCLEOTIDE SEQUENCE [LARGE SCALE GENOMIC DNA]</scope>
    <source>
        <strain evidence="2 3">Th120</strain>
    </source>
</reference>
<dbReference type="AlphaFoldDB" id="A0A444VRS2"/>
<name>A0A444VRS2_9FLAO</name>
<feature type="transmembrane region" description="Helical" evidence="1">
    <location>
        <begin position="7"/>
        <end position="28"/>
    </location>
</feature>
<sequence>MRRFIKDIFMFIPFAGLFYLLATFLWGYSIPMEYKPNINYKIGSIGHMHSRLSEVGNYKDVDILFLGSSHAYRGFDTRIFSDHGYHTFNLGSSSQTPIQTKILLERYLDKLNPKMVIYEMYPETFMIDGVESTLDLIANDRIDKLTLRMVLKINNIKTYNTLLYALAHNALRLNEAFEEPRQKEGDIYIQGGFVEKEEGCDLPVEQYEKKKIILDEGQVAVFSDIVHELKTRNIEVILVYAPIPHSNYDRYLGNEYYDSIMKGYSAYYNFNGIEALTDSLNFYDSHHLNQNGVKLFNDKLLNVLDNR</sequence>
<dbReference type="EMBL" id="JJMP01000001">
    <property type="protein sequence ID" value="RYC53501.1"/>
    <property type="molecule type" value="Genomic_DNA"/>
</dbReference>
<evidence type="ECO:0000256" key="1">
    <source>
        <dbReference type="SAM" id="Phobius"/>
    </source>
</evidence>
<proteinExistence type="predicted"/>
<dbReference type="SUPFAM" id="SSF52266">
    <property type="entry name" value="SGNH hydrolase"/>
    <property type="match status" value="1"/>
</dbReference>
<gene>
    <name evidence="2" type="ORF">DN53_04665</name>
</gene>
<keyword evidence="1" id="KW-1133">Transmembrane helix</keyword>
<organism evidence="2 3">
    <name type="scientific">Flagellimonas olearia</name>
    <dbReference type="NCBI Taxonomy" id="552546"/>
    <lineage>
        <taxon>Bacteria</taxon>
        <taxon>Pseudomonadati</taxon>
        <taxon>Bacteroidota</taxon>
        <taxon>Flavobacteriia</taxon>
        <taxon>Flavobacteriales</taxon>
        <taxon>Flavobacteriaceae</taxon>
        <taxon>Flagellimonas</taxon>
    </lineage>
</organism>
<protein>
    <recommendedName>
        <fullName evidence="4">SGNH/GDSL hydrolase family protein</fullName>
    </recommendedName>
</protein>
<keyword evidence="1" id="KW-0812">Transmembrane</keyword>
<dbReference type="RefSeq" id="WP_129653164.1">
    <property type="nucleotide sequence ID" value="NZ_ML142907.1"/>
</dbReference>
<keyword evidence="3" id="KW-1185">Reference proteome</keyword>
<evidence type="ECO:0000313" key="3">
    <source>
        <dbReference type="Proteomes" id="UP000290261"/>
    </source>
</evidence>
<keyword evidence="1" id="KW-0472">Membrane</keyword>
<evidence type="ECO:0008006" key="4">
    <source>
        <dbReference type="Google" id="ProtNLM"/>
    </source>
</evidence>
<comment type="caution">
    <text evidence="2">The sequence shown here is derived from an EMBL/GenBank/DDBJ whole genome shotgun (WGS) entry which is preliminary data.</text>
</comment>
<dbReference type="Proteomes" id="UP000290261">
    <property type="component" value="Unassembled WGS sequence"/>
</dbReference>
<accession>A0A444VRS2</accession>
<evidence type="ECO:0000313" key="2">
    <source>
        <dbReference type="EMBL" id="RYC53501.1"/>
    </source>
</evidence>